<keyword evidence="3" id="KW-1185">Reference proteome</keyword>
<accession>A0A8K0NVS5</accession>
<protein>
    <submittedName>
        <fullName evidence="2">Uncharacterized protein</fullName>
    </submittedName>
</protein>
<name>A0A8K0NVS5_LADFU</name>
<feature type="signal peptide" evidence="1">
    <location>
        <begin position="1"/>
        <end position="29"/>
    </location>
</feature>
<dbReference type="AlphaFoldDB" id="A0A8K0NVS5"/>
<proteinExistence type="predicted"/>
<sequence>MACRMESERICFLFIICLVALSCMPITSAGLGIECAVDGDCLSVKEKCDEGTKKCVCADGYTAEEKLCKAGNLTSKFLKLNV</sequence>
<feature type="chain" id="PRO_5035455158" evidence="1">
    <location>
        <begin position="30"/>
        <end position="82"/>
    </location>
</feature>
<keyword evidence="1" id="KW-0732">Signal</keyword>
<reference evidence="2" key="1">
    <citation type="submission" date="2013-04" db="EMBL/GenBank/DDBJ databases">
        <authorList>
            <person name="Qu J."/>
            <person name="Murali S.C."/>
            <person name="Bandaranaike D."/>
            <person name="Bellair M."/>
            <person name="Blankenburg K."/>
            <person name="Chao H."/>
            <person name="Dinh H."/>
            <person name="Doddapaneni H."/>
            <person name="Downs B."/>
            <person name="Dugan-Rocha S."/>
            <person name="Elkadiri S."/>
            <person name="Gnanaolivu R.D."/>
            <person name="Hernandez B."/>
            <person name="Javaid M."/>
            <person name="Jayaseelan J.C."/>
            <person name="Lee S."/>
            <person name="Li M."/>
            <person name="Ming W."/>
            <person name="Munidasa M."/>
            <person name="Muniz J."/>
            <person name="Nguyen L."/>
            <person name="Ongeri F."/>
            <person name="Osuji N."/>
            <person name="Pu L.-L."/>
            <person name="Puazo M."/>
            <person name="Qu C."/>
            <person name="Quiroz J."/>
            <person name="Raj R."/>
            <person name="Weissenberger G."/>
            <person name="Xin Y."/>
            <person name="Zou X."/>
            <person name="Han Y."/>
            <person name="Richards S."/>
            <person name="Worley K."/>
            <person name="Muzny D."/>
            <person name="Gibbs R."/>
        </authorList>
    </citation>
    <scope>NUCLEOTIDE SEQUENCE</scope>
    <source>
        <strain evidence="2">Sampled in the wild</strain>
    </source>
</reference>
<evidence type="ECO:0000313" key="2">
    <source>
        <dbReference type="EMBL" id="KAG8226355.1"/>
    </source>
</evidence>
<dbReference type="EMBL" id="KZ308276">
    <property type="protein sequence ID" value="KAG8226355.1"/>
    <property type="molecule type" value="Genomic_DNA"/>
</dbReference>
<reference evidence="2" key="2">
    <citation type="submission" date="2017-10" db="EMBL/GenBank/DDBJ databases">
        <title>Ladona fulva Genome sequencing and assembly.</title>
        <authorList>
            <person name="Murali S."/>
            <person name="Richards S."/>
            <person name="Bandaranaike D."/>
            <person name="Bellair M."/>
            <person name="Blankenburg K."/>
            <person name="Chao H."/>
            <person name="Dinh H."/>
            <person name="Doddapaneni H."/>
            <person name="Dugan-Rocha S."/>
            <person name="Elkadiri S."/>
            <person name="Gnanaolivu R."/>
            <person name="Hernandez B."/>
            <person name="Skinner E."/>
            <person name="Javaid M."/>
            <person name="Lee S."/>
            <person name="Li M."/>
            <person name="Ming W."/>
            <person name="Munidasa M."/>
            <person name="Muniz J."/>
            <person name="Nguyen L."/>
            <person name="Hughes D."/>
            <person name="Osuji N."/>
            <person name="Pu L.-L."/>
            <person name="Puazo M."/>
            <person name="Qu C."/>
            <person name="Quiroz J."/>
            <person name="Raj R."/>
            <person name="Weissenberger G."/>
            <person name="Xin Y."/>
            <person name="Zou X."/>
            <person name="Han Y."/>
            <person name="Worley K."/>
            <person name="Muzny D."/>
            <person name="Gibbs R."/>
        </authorList>
    </citation>
    <scope>NUCLEOTIDE SEQUENCE</scope>
    <source>
        <strain evidence="2">Sampled in the wild</strain>
    </source>
</reference>
<organism evidence="2 3">
    <name type="scientific">Ladona fulva</name>
    <name type="common">Scarce chaser dragonfly</name>
    <name type="synonym">Libellula fulva</name>
    <dbReference type="NCBI Taxonomy" id="123851"/>
    <lineage>
        <taxon>Eukaryota</taxon>
        <taxon>Metazoa</taxon>
        <taxon>Ecdysozoa</taxon>
        <taxon>Arthropoda</taxon>
        <taxon>Hexapoda</taxon>
        <taxon>Insecta</taxon>
        <taxon>Pterygota</taxon>
        <taxon>Palaeoptera</taxon>
        <taxon>Odonata</taxon>
        <taxon>Epiprocta</taxon>
        <taxon>Anisoptera</taxon>
        <taxon>Libelluloidea</taxon>
        <taxon>Libellulidae</taxon>
        <taxon>Ladona</taxon>
    </lineage>
</organism>
<comment type="caution">
    <text evidence="2">The sequence shown here is derived from an EMBL/GenBank/DDBJ whole genome shotgun (WGS) entry which is preliminary data.</text>
</comment>
<gene>
    <name evidence="2" type="ORF">J437_LFUL010494</name>
</gene>
<dbReference type="PROSITE" id="PS51257">
    <property type="entry name" value="PROKAR_LIPOPROTEIN"/>
    <property type="match status" value="1"/>
</dbReference>
<evidence type="ECO:0000256" key="1">
    <source>
        <dbReference type="SAM" id="SignalP"/>
    </source>
</evidence>
<dbReference type="Proteomes" id="UP000792457">
    <property type="component" value="Unassembled WGS sequence"/>
</dbReference>
<evidence type="ECO:0000313" key="3">
    <source>
        <dbReference type="Proteomes" id="UP000792457"/>
    </source>
</evidence>